<proteinExistence type="predicted"/>
<sequence length="44" mass="5067">MVEAQSRMETHTIIAYMFIAALIGFGIDRLMLLVESILLRWKAN</sequence>
<keyword evidence="1" id="KW-0812">Transmembrane</keyword>
<name>A0A6N7XPC8_9FIRM</name>
<dbReference type="AlphaFoldDB" id="A0A6N7XPC8"/>
<reference evidence="2 3" key="1">
    <citation type="submission" date="2019-09" db="EMBL/GenBank/DDBJ databases">
        <title>In-depth cultivation of the pig gut microbiome towards novel bacterial diversity and tailored functional studies.</title>
        <authorList>
            <person name="Wylensek D."/>
            <person name="Hitch T.C.A."/>
            <person name="Clavel T."/>
        </authorList>
    </citation>
    <scope>NUCLEOTIDE SEQUENCE [LARGE SCALE GENOMIC DNA]</scope>
    <source>
        <strain evidence="2 3">WCA3-693-APC-4?</strain>
    </source>
</reference>
<evidence type="ECO:0000313" key="3">
    <source>
        <dbReference type="Proteomes" id="UP000469523"/>
    </source>
</evidence>
<dbReference type="EMBL" id="VUNQ01000066">
    <property type="protein sequence ID" value="MSU03336.1"/>
    <property type="molecule type" value="Genomic_DNA"/>
</dbReference>
<organism evidence="2 3">
    <name type="scientific">Tissierella pigra</name>
    <dbReference type="NCBI Taxonomy" id="2607614"/>
    <lineage>
        <taxon>Bacteria</taxon>
        <taxon>Bacillati</taxon>
        <taxon>Bacillota</taxon>
        <taxon>Tissierellia</taxon>
        <taxon>Tissierellales</taxon>
        <taxon>Tissierellaceae</taxon>
        <taxon>Tissierella</taxon>
    </lineage>
</organism>
<evidence type="ECO:0000313" key="2">
    <source>
        <dbReference type="EMBL" id="MSU03336.1"/>
    </source>
</evidence>
<comment type="caution">
    <text evidence="2">The sequence shown here is derived from an EMBL/GenBank/DDBJ whole genome shotgun (WGS) entry which is preliminary data.</text>
</comment>
<feature type="transmembrane region" description="Helical" evidence="1">
    <location>
        <begin position="13"/>
        <end position="34"/>
    </location>
</feature>
<keyword evidence="3" id="KW-1185">Reference proteome</keyword>
<accession>A0A6N7XPC8</accession>
<gene>
    <name evidence="2" type="ORF">FYJ83_17910</name>
</gene>
<evidence type="ECO:0000256" key="1">
    <source>
        <dbReference type="SAM" id="Phobius"/>
    </source>
</evidence>
<protein>
    <submittedName>
        <fullName evidence="2">Nitrate ABC transporter substrate-binding protein</fullName>
    </submittedName>
</protein>
<keyword evidence="1" id="KW-1133">Transmembrane helix</keyword>
<dbReference type="Proteomes" id="UP000469523">
    <property type="component" value="Unassembled WGS sequence"/>
</dbReference>
<keyword evidence="1" id="KW-0472">Membrane</keyword>